<name>A0A844HV53_9RHOB</name>
<dbReference type="OrthoDB" id="407979at2"/>
<organism evidence="3 4">
    <name type="scientific">Paracoccus litorisediminis</name>
    <dbReference type="NCBI Taxonomy" id="2006130"/>
    <lineage>
        <taxon>Bacteria</taxon>
        <taxon>Pseudomonadati</taxon>
        <taxon>Pseudomonadota</taxon>
        <taxon>Alphaproteobacteria</taxon>
        <taxon>Rhodobacterales</taxon>
        <taxon>Paracoccaceae</taxon>
        <taxon>Paracoccus</taxon>
    </lineage>
</organism>
<dbReference type="SUPFAM" id="SSF47413">
    <property type="entry name" value="lambda repressor-like DNA-binding domains"/>
    <property type="match status" value="1"/>
</dbReference>
<dbReference type="InterPro" id="IPR001387">
    <property type="entry name" value="Cro/C1-type_HTH"/>
</dbReference>
<dbReference type="EMBL" id="WMIG01000027">
    <property type="protein sequence ID" value="MTH62185.1"/>
    <property type="molecule type" value="Genomic_DNA"/>
</dbReference>
<sequence length="112" mass="12394">MNEMITITREEYDRLREAAEDLADLQAYDRAKAALDAGEESYPADVVNRIVEGENPIKVLREFRGLTQMALAEASGVNRVQLVTIEQGKRTGSIATLKRIAEALSVDLDMIA</sequence>
<dbReference type="AlphaFoldDB" id="A0A844HV53"/>
<reference evidence="3 4" key="1">
    <citation type="submission" date="2019-11" db="EMBL/GenBank/DDBJ databases">
        <authorList>
            <person name="Dong K."/>
        </authorList>
    </citation>
    <scope>NUCLEOTIDE SEQUENCE [LARGE SCALE GENOMIC DNA]</scope>
    <source>
        <strain evidence="3 4">NBRC 112902</strain>
    </source>
</reference>
<accession>A0A844HV53</accession>
<dbReference type="Gene3D" id="1.10.260.40">
    <property type="entry name" value="lambda repressor-like DNA-binding domains"/>
    <property type="match status" value="1"/>
</dbReference>
<dbReference type="GO" id="GO:0003700">
    <property type="term" value="F:DNA-binding transcription factor activity"/>
    <property type="evidence" value="ECO:0007669"/>
    <property type="project" value="TreeGrafter"/>
</dbReference>
<dbReference type="PROSITE" id="PS50943">
    <property type="entry name" value="HTH_CROC1"/>
    <property type="match status" value="1"/>
</dbReference>
<dbReference type="CDD" id="cd00093">
    <property type="entry name" value="HTH_XRE"/>
    <property type="match status" value="1"/>
</dbReference>
<evidence type="ECO:0000313" key="3">
    <source>
        <dbReference type="EMBL" id="MTH62185.1"/>
    </source>
</evidence>
<gene>
    <name evidence="3" type="ORF">GL300_23605</name>
</gene>
<dbReference type="RefSeq" id="WP_155042137.1">
    <property type="nucleotide sequence ID" value="NZ_WMIG01000027.1"/>
</dbReference>
<dbReference type="GO" id="GO:0003677">
    <property type="term" value="F:DNA binding"/>
    <property type="evidence" value="ECO:0007669"/>
    <property type="project" value="UniProtKB-KW"/>
</dbReference>
<feature type="domain" description="HTH cro/C1-type" evidence="2">
    <location>
        <begin position="57"/>
        <end position="111"/>
    </location>
</feature>
<comment type="caution">
    <text evidence="3">The sequence shown here is derived from an EMBL/GenBank/DDBJ whole genome shotgun (WGS) entry which is preliminary data.</text>
</comment>
<evidence type="ECO:0000259" key="2">
    <source>
        <dbReference type="PROSITE" id="PS50943"/>
    </source>
</evidence>
<dbReference type="PANTHER" id="PTHR46797:SF1">
    <property type="entry name" value="METHYLPHOSPHONATE SYNTHASE"/>
    <property type="match status" value="1"/>
</dbReference>
<evidence type="ECO:0000256" key="1">
    <source>
        <dbReference type="ARBA" id="ARBA00023125"/>
    </source>
</evidence>
<dbReference type="Proteomes" id="UP000449846">
    <property type="component" value="Unassembled WGS sequence"/>
</dbReference>
<dbReference type="GO" id="GO:0005829">
    <property type="term" value="C:cytosol"/>
    <property type="evidence" value="ECO:0007669"/>
    <property type="project" value="TreeGrafter"/>
</dbReference>
<dbReference type="PANTHER" id="PTHR46797">
    <property type="entry name" value="HTH-TYPE TRANSCRIPTIONAL REGULATOR"/>
    <property type="match status" value="1"/>
</dbReference>
<evidence type="ECO:0000313" key="4">
    <source>
        <dbReference type="Proteomes" id="UP000449846"/>
    </source>
</evidence>
<protein>
    <submittedName>
        <fullName evidence="3">Helix-turn-helix domain-containing protein</fullName>
    </submittedName>
</protein>
<dbReference type="InterPro" id="IPR010982">
    <property type="entry name" value="Lambda_DNA-bd_dom_sf"/>
</dbReference>
<dbReference type="SMART" id="SM00530">
    <property type="entry name" value="HTH_XRE"/>
    <property type="match status" value="1"/>
</dbReference>
<keyword evidence="4" id="KW-1185">Reference proteome</keyword>
<dbReference type="Pfam" id="PF13560">
    <property type="entry name" value="HTH_31"/>
    <property type="match status" value="1"/>
</dbReference>
<dbReference type="InterPro" id="IPR050807">
    <property type="entry name" value="TransReg_Diox_bact_type"/>
</dbReference>
<keyword evidence="1" id="KW-0238">DNA-binding</keyword>
<proteinExistence type="predicted"/>